<sequence>MTADDPARTVGSMCRNITTLRGLEPPATADEIEAAAVQYVRKVTGVTKVSAATQEAFDAAVAAVVAATTQVLADLPERRTPPPTVPPLRREDVAARVAARLAAREEHERQHALGIPHTH</sequence>
<comment type="caution">
    <text evidence="1">The sequence shown here is derived from an EMBL/GenBank/DDBJ whole genome shotgun (WGS) entry which is preliminary data.</text>
</comment>
<gene>
    <name evidence="1" type="ORF">Col01nite_04120</name>
</gene>
<accession>A0ABQ4D698</accession>
<dbReference type="EMBL" id="BONN01000001">
    <property type="protein sequence ID" value="GIG31253.1"/>
    <property type="molecule type" value="Genomic_DNA"/>
</dbReference>
<organism evidence="1 2">
    <name type="scientific">Cellulomonas oligotrophica</name>
    <dbReference type="NCBI Taxonomy" id="931536"/>
    <lineage>
        <taxon>Bacteria</taxon>
        <taxon>Bacillati</taxon>
        <taxon>Actinomycetota</taxon>
        <taxon>Actinomycetes</taxon>
        <taxon>Micrococcales</taxon>
        <taxon>Cellulomonadaceae</taxon>
        <taxon>Cellulomonas</taxon>
    </lineage>
</organism>
<keyword evidence="2" id="KW-1185">Reference proteome</keyword>
<evidence type="ECO:0008006" key="3">
    <source>
        <dbReference type="Google" id="ProtNLM"/>
    </source>
</evidence>
<dbReference type="Pfam" id="PF10041">
    <property type="entry name" value="DUF2277"/>
    <property type="match status" value="1"/>
</dbReference>
<evidence type="ECO:0000313" key="2">
    <source>
        <dbReference type="Proteomes" id="UP000618382"/>
    </source>
</evidence>
<evidence type="ECO:0000313" key="1">
    <source>
        <dbReference type="EMBL" id="GIG31253.1"/>
    </source>
</evidence>
<protein>
    <recommendedName>
        <fullName evidence="3">DUF2277 domain-containing protein</fullName>
    </recommendedName>
</protein>
<dbReference type="Proteomes" id="UP000618382">
    <property type="component" value="Unassembled WGS sequence"/>
</dbReference>
<reference evidence="1 2" key="1">
    <citation type="submission" date="2021-01" db="EMBL/GenBank/DDBJ databases">
        <title>Whole genome shotgun sequence of Cellulomonas oligotrophica NBRC 109435.</title>
        <authorList>
            <person name="Komaki H."/>
            <person name="Tamura T."/>
        </authorList>
    </citation>
    <scope>NUCLEOTIDE SEQUENCE [LARGE SCALE GENOMIC DNA]</scope>
    <source>
        <strain evidence="1 2">NBRC 109435</strain>
    </source>
</reference>
<proteinExistence type="predicted"/>
<dbReference type="InterPro" id="IPR018735">
    <property type="entry name" value="DUF2277"/>
</dbReference>
<name>A0ABQ4D698_9CELL</name>